<evidence type="ECO:0000256" key="5">
    <source>
        <dbReference type="ARBA" id="ARBA00022989"/>
    </source>
</evidence>
<comment type="subcellular location">
    <subcellularLocation>
        <location evidence="1 7">Cell membrane</location>
        <topology evidence="1 7">Multi-pass membrane protein</topology>
    </subcellularLocation>
</comment>
<feature type="transmembrane region" description="Helical" evidence="7">
    <location>
        <begin position="112"/>
        <end position="133"/>
    </location>
</feature>
<dbReference type="PATRIC" id="fig|98804.3.peg.170"/>
<evidence type="ECO:0000256" key="4">
    <source>
        <dbReference type="ARBA" id="ARBA00022692"/>
    </source>
</evidence>
<dbReference type="Pfam" id="PF01914">
    <property type="entry name" value="MarC"/>
    <property type="match status" value="1"/>
</dbReference>
<keyword evidence="5 7" id="KW-1133">Transmembrane helix</keyword>
<keyword evidence="9" id="KW-1185">Reference proteome</keyword>
<evidence type="ECO:0000256" key="2">
    <source>
        <dbReference type="ARBA" id="ARBA00009784"/>
    </source>
</evidence>
<dbReference type="RefSeq" id="WP_075472555.1">
    <property type="nucleotide sequence ID" value="NZ_CP135003.1"/>
</dbReference>
<evidence type="ECO:0000256" key="3">
    <source>
        <dbReference type="ARBA" id="ARBA00022475"/>
    </source>
</evidence>
<keyword evidence="6 7" id="KW-0472">Membrane</keyword>
<dbReference type="PANTHER" id="PTHR33508">
    <property type="entry name" value="UPF0056 MEMBRANE PROTEIN YHCE"/>
    <property type="match status" value="1"/>
</dbReference>
<feature type="transmembrane region" description="Helical" evidence="7">
    <location>
        <begin position="81"/>
        <end position="100"/>
    </location>
</feature>
<dbReference type="AlphaFoldDB" id="A0A160SXF1"/>
<dbReference type="PANTHER" id="PTHR33508:SF1">
    <property type="entry name" value="UPF0056 MEMBRANE PROTEIN YHCE"/>
    <property type="match status" value="1"/>
</dbReference>
<evidence type="ECO:0000313" key="8">
    <source>
        <dbReference type="EMBL" id="CUR53155.1"/>
    </source>
</evidence>
<feature type="transmembrane region" description="Helical" evidence="7">
    <location>
        <begin position="52"/>
        <end position="69"/>
    </location>
</feature>
<feature type="transmembrane region" description="Helical" evidence="7">
    <location>
        <begin position="12"/>
        <end position="32"/>
    </location>
</feature>
<organism evidence="8 9">
    <name type="scientific">Buchnera aphidicola subsp. Tuberolachnus salignus</name>
    <dbReference type="NCBI Taxonomy" id="98804"/>
    <lineage>
        <taxon>Bacteria</taxon>
        <taxon>Pseudomonadati</taxon>
        <taxon>Pseudomonadota</taxon>
        <taxon>Gammaproteobacteria</taxon>
        <taxon>Enterobacterales</taxon>
        <taxon>Erwiniaceae</taxon>
        <taxon>Buchnera</taxon>
    </lineage>
</organism>
<reference evidence="9" key="1">
    <citation type="submission" date="2015-10" db="EMBL/GenBank/DDBJ databases">
        <authorList>
            <person name="Manzano-Marin A."/>
            <person name="Manzano-Marin A."/>
        </authorList>
    </citation>
    <scope>NUCLEOTIDE SEQUENCE [LARGE SCALE GENOMIC DNA]</scope>
    <source>
        <strain evidence="9">BTs</strain>
    </source>
</reference>
<keyword evidence="3" id="KW-1003">Cell membrane</keyword>
<dbReference type="GO" id="GO:0005886">
    <property type="term" value="C:plasma membrane"/>
    <property type="evidence" value="ECO:0007669"/>
    <property type="project" value="UniProtKB-SubCell"/>
</dbReference>
<accession>A0A160SXF1</accession>
<dbReference type="InterPro" id="IPR002771">
    <property type="entry name" value="Multi_antbiot-R_MarC"/>
</dbReference>
<dbReference type="EMBL" id="LN890285">
    <property type="protein sequence ID" value="CUR53155.1"/>
    <property type="molecule type" value="Genomic_DNA"/>
</dbReference>
<gene>
    <name evidence="8" type="primary">ychE</name>
    <name evidence="8" type="ORF">BTSPAZIEG_0180</name>
</gene>
<protein>
    <recommendedName>
        <fullName evidence="7">UPF0056 membrane protein</fullName>
    </recommendedName>
</protein>
<feature type="transmembrane region" description="Helical" evidence="7">
    <location>
        <begin position="187"/>
        <end position="206"/>
    </location>
</feature>
<comment type="similarity">
    <text evidence="2 7">Belongs to the UPF0056 (MarC) family.</text>
</comment>
<evidence type="ECO:0000256" key="1">
    <source>
        <dbReference type="ARBA" id="ARBA00004651"/>
    </source>
</evidence>
<feature type="transmembrane region" description="Helical" evidence="7">
    <location>
        <begin position="153"/>
        <end position="175"/>
    </location>
</feature>
<name>A0A160SXF1_BUCTT</name>
<sequence>MKDIYIIFSNYFQLFLNLCILAIPIGIILIFVRIINVQMYEGKNSISFKNNILLMSFIFIFFMLGYKMLDIFCISISSFQIANGILLFLSALALLSCNFFDSSQHNSFFLKNLNIFFGTDIIFIPLSAPVFLGPKSISAIILWCIKNSCWYQILGNLITFAIFCIFCWFLFRWFFHFIANLSQINKVIMSRLIGIFLLSLSIELFINGIKDSFYY</sequence>
<evidence type="ECO:0000256" key="7">
    <source>
        <dbReference type="RuleBase" id="RU362048"/>
    </source>
</evidence>
<dbReference type="Proteomes" id="UP000243633">
    <property type="component" value="Chromosome 1"/>
</dbReference>
<proteinExistence type="inferred from homology"/>
<evidence type="ECO:0000313" key="9">
    <source>
        <dbReference type="Proteomes" id="UP000243633"/>
    </source>
</evidence>
<keyword evidence="4 7" id="KW-0812">Transmembrane</keyword>
<evidence type="ECO:0000256" key="6">
    <source>
        <dbReference type="ARBA" id="ARBA00023136"/>
    </source>
</evidence>
<dbReference type="STRING" id="98804.BTSPAZIEG_0180"/>